<gene>
    <name evidence="1" type="ORF">APUTEX25_000546</name>
</gene>
<protein>
    <submittedName>
        <fullName evidence="1">Uncharacterized protein</fullName>
    </submittedName>
</protein>
<sequence length="297" mass="31356">MGLSMSAVRVSTLQILRPRSTKIIVAVECLKAGQKACSADKDGSVGYHNKGRNNFGTMNDGDDSIGNSNVGPANWGNNNIGKGNRCFNKTGNRKVINDCSLLEFLELVPSAGKIRMTCVVTTGGYAPKFVSCSLYSAVFKMITSAGRNPGDVVTTIKGDPQSETLMSAYALGAAYTFSTLEDIKEIVPLTLINPIPPPPVSFSPPPPELGSITGSVTLASDVFSFSITFGDLTPDSIRYAFFTADGALASYGSQKYNGKTTNFTTTLKAAILSLVSYAQVVALKSTGGSTNVLTLNW</sequence>
<dbReference type="EMBL" id="QOKY01000150">
    <property type="protein sequence ID" value="RMZ56307.1"/>
    <property type="molecule type" value="Genomic_DNA"/>
</dbReference>
<name>A0A3M7L127_AUXPR</name>
<organism evidence="1 2">
    <name type="scientific">Auxenochlorella protothecoides</name>
    <name type="common">Green microalga</name>
    <name type="synonym">Chlorella protothecoides</name>
    <dbReference type="NCBI Taxonomy" id="3075"/>
    <lineage>
        <taxon>Eukaryota</taxon>
        <taxon>Viridiplantae</taxon>
        <taxon>Chlorophyta</taxon>
        <taxon>core chlorophytes</taxon>
        <taxon>Trebouxiophyceae</taxon>
        <taxon>Chlorellales</taxon>
        <taxon>Chlorellaceae</taxon>
        <taxon>Auxenochlorella</taxon>
    </lineage>
</organism>
<evidence type="ECO:0000313" key="1">
    <source>
        <dbReference type="EMBL" id="RMZ56307.1"/>
    </source>
</evidence>
<proteinExistence type="predicted"/>
<comment type="caution">
    <text evidence="1">The sequence shown here is derived from an EMBL/GenBank/DDBJ whole genome shotgun (WGS) entry which is preliminary data.</text>
</comment>
<reference evidence="2" key="1">
    <citation type="journal article" date="2018" name="Algal Res.">
        <title>Characterization of plant carbon substrate utilization by Auxenochlorella protothecoides.</title>
        <authorList>
            <person name="Vogler B.W."/>
            <person name="Starkenburg S.R."/>
            <person name="Sudasinghe N."/>
            <person name="Schambach J.Y."/>
            <person name="Rollin J.A."/>
            <person name="Pattathil S."/>
            <person name="Barry A.N."/>
        </authorList>
    </citation>
    <scope>NUCLEOTIDE SEQUENCE [LARGE SCALE GENOMIC DNA]</scope>
    <source>
        <strain evidence="2">UTEX 25</strain>
    </source>
</reference>
<dbReference type="Proteomes" id="UP000279271">
    <property type="component" value="Unassembled WGS sequence"/>
</dbReference>
<evidence type="ECO:0000313" key="2">
    <source>
        <dbReference type="Proteomes" id="UP000279271"/>
    </source>
</evidence>
<dbReference type="AlphaFoldDB" id="A0A3M7L127"/>
<accession>A0A3M7L127</accession>